<dbReference type="HOGENOM" id="CLU_1732560_0_0_1"/>
<proteinExistence type="predicted"/>
<dbReference type="EMBL" id="KN822031">
    <property type="protein sequence ID" value="KIM63884.1"/>
    <property type="molecule type" value="Genomic_DNA"/>
</dbReference>
<protein>
    <submittedName>
        <fullName evidence="1">Uncharacterized protein</fullName>
    </submittedName>
</protein>
<dbReference type="Proteomes" id="UP000053989">
    <property type="component" value="Unassembled WGS sequence"/>
</dbReference>
<name>A0A0C3E613_9AGAM</name>
<evidence type="ECO:0000313" key="1">
    <source>
        <dbReference type="EMBL" id="KIM63884.1"/>
    </source>
</evidence>
<gene>
    <name evidence="1" type="ORF">SCLCIDRAFT_671173</name>
</gene>
<organism evidence="1 2">
    <name type="scientific">Scleroderma citrinum Foug A</name>
    <dbReference type="NCBI Taxonomy" id="1036808"/>
    <lineage>
        <taxon>Eukaryota</taxon>
        <taxon>Fungi</taxon>
        <taxon>Dikarya</taxon>
        <taxon>Basidiomycota</taxon>
        <taxon>Agaricomycotina</taxon>
        <taxon>Agaricomycetes</taxon>
        <taxon>Agaricomycetidae</taxon>
        <taxon>Boletales</taxon>
        <taxon>Sclerodermatineae</taxon>
        <taxon>Sclerodermataceae</taxon>
        <taxon>Scleroderma</taxon>
    </lineage>
</organism>
<sequence>MRGEWFLSPCKSKKGRRVSISIWRGIEGCRSLHDRGGEGLQGQDGISQARIVGEREERISVISACIELIQPQWKPPTAAPAESKEQHSTKWCGWPDRMPVPWPTRASHTGDSPLSVTIAFRFRHYHHLVPSPSASAVSVPLLTGGGKFNVL</sequence>
<accession>A0A0C3E613</accession>
<keyword evidence="2" id="KW-1185">Reference proteome</keyword>
<dbReference type="InParanoid" id="A0A0C3E613"/>
<reference evidence="2" key="2">
    <citation type="submission" date="2015-01" db="EMBL/GenBank/DDBJ databases">
        <title>Evolutionary Origins and Diversification of the Mycorrhizal Mutualists.</title>
        <authorList>
            <consortium name="DOE Joint Genome Institute"/>
            <consortium name="Mycorrhizal Genomics Consortium"/>
            <person name="Kohler A."/>
            <person name="Kuo A."/>
            <person name="Nagy L.G."/>
            <person name="Floudas D."/>
            <person name="Copeland A."/>
            <person name="Barry K.W."/>
            <person name="Cichocki N."/>
            <person name="Veneault-Fourrey C."/>
            <person name="LaButti K."/>
            <person name="Lindquist E.A."/>
            <person name="Lipzen A."/>
            <person name="Lundell T."/>
            <person name="Morin E."/>
            <person name="Murat C."/>
            <person name="Riley R."/>
            <person name="Ohm R."/>
            <person name="Sun H."/>
            <person name="Tunlid A."/>
            <person name="Henrissat B."/>
            <person name="Grigoriev I.V."/>
            <person name="Hibbett D.S."/>
            <person name="Martin F."/>
        </authorList>
    </citation>
    <scope>NUCLEOTIDE SEQUENCE [LARGE SCALE GENOMIC DNA]</scope>
    <source>
        <strain evidence="2">Foug A</strain>
    </source>
</reference>
<evidence type="ECO:0000313" key="2">
    <source>
        <dbReference type="Proteomes" id="UP000053989"/>
    </source>
</evidence>
<reference evidence="1 2" key="1">
    <citation type="submission" date="2014-04" db="EMBL/GenBank/DDBJ databases">
        <authorList>
            <consortium name="DOE Joint Genome Institute"/>
            <person name="Kuo A."/>
            <person name="Kohler A."/>
            <person name="Nagy L.G."/>
            <person name="Floudas D."/>
            <person name="Copeland A."/>
            <person name="Barry K.W."/>
            <person name="Cichocki N."/>
            <person name="Veneault-Fourrey C."/>
            <person name="LaButti K."/>
            <person name="Lindquist E.A."/>
            <person name="Lipzen A."/>
            <person name="Lundell T."/>
            <person name="Morin E."/>
            <person name="Murat C."/>
            <person name="Sun H."/>
            <person name="Tunlid A."/>
            <person name="Henrissat B."/>
            <person name="Grigoriev I.V."/>
            <person name="Hibbett D.S."/>
            <person name="Martin F."/>
            <person name="Nordberg H.P."/>
            <person name="Cantor M.N."/>
            <person name="Hua S.X."/>
        </authorList>
    </citation>
    <scope>NUCLEOTIDE SEQUENCE [LARGE SCALE GENOMIC DNA]</scope>
    <source>
        <strain evidence="1 2">Foug A</strain>
    </source>
</reference>
<dbReference type="AlphaFoldDB" id="A0A0C3E613"/>